<evidence type="ECO:0000256" key="2">
    <source>
        <dbReference type="SAM" id="Phobius"/>
    </source>
</evidence>
<evidence type="ECO:0000259" key="3">
    <source>
        <dbReference type="PROSITE" id="PS50043"/>
    </source>
</evidence>
<dbReference type="AlphaFoldDB" id="A0A211ZTL0"/>
<keyword evidence="5" id="KW-1185">Reference proteome</keyword>
<name>A0A211ZTL0_9PROT</name>
<dbReference type="SUPFAM" id="SSF52172">
    <property type="entry name" value="CheY-like"/>
    <property type="match status" value="1"/>
</dbReference>
<protein>
    <recommendedName>
        <fullName evidence="3">HTH luxR-type domain-containing protein</fullName>
    </recommendedName>
</protein>
<dbReference type="Pfam" id="PF00196">
    <property type="entry name" value="GerE"/>
    <property type="match status" value="1"/>
</dbReference>
<feature type="region of interest" description="Disordered" evidence="1">
    <location>
        <begin position="1"/>
        <end position="20"/>
    </location>
</feature>
<evidence type="ECO:0000313" key="4">
    <source>
        <dbReference type="EMBL" id="OWJ68544.1"/>
    </source>
</evidence>
<gene>
    <name evidence="4" type="ORF">BWR60_03805</name>
</gene>
<dbReference type="CDD" id="cd06170">
    <property type="entry name" value="LuxR_C_like"/>
    <property type="match status" value="1"/>
</dbReference>
<keyword evidence="2" id="KW-0472">Membrane</keyword>
<dbReference type="SMART" id="SM00421">
    <property type="entry name" value="HTH_LUXR"/>
    <property type="match status" value="1"/>
</dbReference>
<comment type="caution">
    <text evidence="4">The sequence shown here is derived from an EMBL/GenBank/DDBJ whole genome shotgun (WGS) entry which is preliminary data.</text>
</comment>
<dbReference type="InterPro" id="IPR000792">
    <property type="entry name" value="Tscrpt_reg_LuxR_C"/>
</dbReference>
<evidence type="ECO:0000256" key="1">
    <source>
        <dbReference type="SAM" id="MobiDB-lite"/>
    </source>
</evidence>
<dbReference type="GO" id="GO:0006355">
    <property type="term" value="P:regulation of DNA-templated transcription"/>
    <property type="evidence" value="ECO:0007669"/>
    <property type="project" value="InterPro"/>
</dbReference>
<feature type="transmembrane region" description="Helical" evidence="2">
    <location>
        <begin position="148"/>
        <end position="170"/>
    </location>
</feature>
<dbReference type="InterPro" id="IPR051015">
    <property type="entry name" value="EvgA-like"/>
</dbReference>
<dbReference type="RefSeq" id="WP_088149680.1">
    <property type="nucleotide sequence ID" value="NZ_NHON01000004.1"/>
</dbReference>
<dbReference type="InterPro" id="IPR016032">
    <property type="entry name" value="Sig_transdc_resp-reg_C-effctor"/>
</dbReference>
<sequence length="265" mass="28312">MLFNGNRADALPSAAGTAEPETDVIAKARAAERPDPDLIVVAIIDRRALGREILTRALASTDGRFQGRAFADIHEWEQSPDRSDTSLILLEDGAVGDGDPSFKEGLHGLVGTHPDILVIVIGENEDPHHVAEILEQGARGYIPTSVSLSVAIGALCLALVGGVFVPASAFQKPSPTPPERRQPAYSMFGLSERQAAVADAVALGKPNKIIAYELDLCESTVKVHIRSIMKKLQARNRTEIAFKLHAARSGHVPSRRVRPIGACAA</sequence>
<dbReference type="Proteomes" id="UP000196655">
    <property type="component" value="Unassembled WGS sequence"/>
</dbReference>
<dbReference type="PROSITE" id="PS00622">
    <property type="entry name" value="HTH_LUXR_1"/>
    <property type="match status" value="1"/>
</dbReference>
<dbReference type="PROSITE" id="PS50043">
    <property type="entry name" value="HTH_LUXR_2"/>
    <property type="match status" value="1"/>
</dbReference>
<organism evidence="4 5">
    <name type="scientific">Inquilinus limosus</name>
    <dbReference type="NCBI Taxonomy" id="171674"/>
    <lineage>
        <taxon>Bacteria</taxon>
        <taxon>Pseudomonadati</taxon>
        <taxon>Pseudomonadota</taxon>
        <taxon>Alphaproteobacteria</taxon>
        <taxon>Rhodospirillales</taxon>
        <taxon>Rhodospirillaceae</taxon>
        <taxon>Inquilinus</taxon>
    </lineage>
</organism>
<dbReference type="EMBL" id="NHON01000004">
    <property type="protein sequence ID" value="OWJ68544.1"/>
    <property type="molecule type" value="Genomic_DNA"/>
</dbReference>
<dbReference type="GO" id="GO:0003677">
    <property type="term" value="F:DNA binding"/>
    <property type="evidence" value="ECO:0007669"/>
    <property type="project" value="InterPro"/>
</dbReference>
<keyword evidence="2" id="KW-1133">Transmembrane helix</keyword>
<dbReference type="Gene3D" id="3.40.50.2300">
    <property type="match status" value="1"/>
</dbReference>
<dbReference type="PANTHER" id="PTHR45566:SF1">
    <property type="entry name" value="HTH-TYPE TRANSCRIPTIONAL REGULATOR YHJB-RELATED"/>
    <property type="match status" value="1"/>
</dbReference>
<accession>A0A211ZTL0</accession>
<keyword evidence="2" id="KW-0812">Transmembrane</keyword>
<reference evidence="5" key="1">
    <citation type="submission" date="2017-05" db="EMBL/GenBank/DDBJ databases">
        <authorList>
            <person name="Macchi M."/>
            <person name="Festa S."/>
            <person name="Coppotelli B.M."/>
            <person name="Morelli I.S."/>
        </authorList>
    </citation>
    <scope>NUCLEOTIDE SEQUENCE [LARGE SCALE GENOMIC DNA]</scope>
    <source>
        <strain evidence="5">I</strain>
    </source>
</reference>
<feature type="domain" description="HTH luxR-type" evidence="3">
    <location>
        <begin position="183"/>
        <end position="250"/>
    </location>
</feature>
<dbReference type="InterPro" id="IPR011006">
    <property type="entry name" value="CheY-like_superfamily"/>
</dbReference>
<proteinExistence type="predicted"/>
<dbReference type="PRINTS" id="PR00038">
    <property type="entry name" value="HTHLUXR"/>
</dbReference>
<dbReference type="PANTHER" id="PTHR45566">
    <property type="entry name" value="HTH-TYPE TRANSCRIPTIONAL REGULATOR YHJB-RELATED"/>
    <property type="match status" value="1"/>
</dbReference>
<dbReference type="OrthoDB" id="7345476at2"/>
<dbReference type="SUPFAM" id="SSF46894">
    <property type="entry name" value="C-terminal effector domain of the bipartite response regulators"/>
    <property type="match status" value="1"/>
</dbReference>
<evidence type="ECO:0000313" key="5">
    <source>
        <dbReference type="Proteomes" id="UP000196655"/>
    </source>
</evidence>